<dbReference type="AlphaFoldDB" id="A0A075U1X7"/>
<protein>
    <recommendedName>
        <fullName evidence="2">Glycosyl transferase family 51 domain-containing protein</fullName>
    </recommendedName>
</protein>
<evidence type="ECO:0000256" key="1">
    <source>
        <dbReference type="ARBA" id="ARBA00022679"/>
    </source>
</evidence>
<gene>
    <name evidence="3" type="ORF">WS74_1321</name>
</gene>
<dbReference type="Pfam" id="PF00912">
    <property type="entry name" value="Transgly"/>
    <property type="match status" value="1"/>
</dbReference>
<dbReference type="InterPro" id="IPR001264">
    <property type="entry name" value="Glyco_trans_51"/>
</dbReference>
<dbReference type="KEGG" id="wce:WS08_1250"/>
<dbReference type="Proteomes" id="UP000029079">
    <property type="component" value="Chromosome"/>
</dbReference>
<dbReference type="PANTHER" id="PTHR32282">
    <property type="entry name" value="BINDING PROTEIN TRANSPEPTIDASE, PUTATIVE-RELATED"/>
    <property type="match status" value="1"/>
</dbReference>
<dbReference type="OrthoDB" id="9766909at2"/>
<sequence>MTKKQTKKRSKRIFKRLFQLFIIILIAVTGFVGYTVSQAPTITENQLRALPNETGKQDYIKVDKIPKTYQQAVMATEDATFPTNNGLNRSGIKALIISNIAALFGQGTPRGGSSITQQLVKLTVFSTDASDQTITRKIQEIYLALKITREYSKPQLFEYYVNKLYEGHNSYGAQTIANLYYDKPLSELTLAQQATIAGIGQSPANFDLYTNPDLVKERRDIVLLSMLNNGNISKSMYNDSKASSITDGLINR</sequence>
<name>A0A075U1X7_9LACO</name>
<dbReference type="RefSeq" id="WP_009765193.1">
    <property type="nucleotide sequence ID" value="NZ_CP009223.1"/>
</dbReference>
<dbReference type="PATRIC" id="fig|759620.7.peg.1270"/>
<dbReference type="GO" id="GO:0030288">
    <property type="term" value="C:outer membrane-bounded periplasmic space"/>
    <property type="evidence" value="ECO:0007669"/>
    <property type="project" value="TreeGrafter"/>
</dbReference>
<dbReference type="GO" id="GO:0009252">
    <property type="term" value="P:peptidoglycan biosynthetic process"/>
    <property type="evidence" value="ECO:0007669"/>
    <property type="project" value="TreeGrafter"/>
</dbReference>
<dbReference type="KEGG" id="wct:WS74_1321"/>
<keyword evidence="1" id="KW-0808">Transferase</keyword>
<dbReference type="InterPro" id="IPR023346">
    <property type="entry name" value="Lysozyme-like_dom_sf"/>
</dbReference>
<accession>A0A075U1X7</accession>
<keyword evidence="4" id="KW-1185">Reference proteome</keyword>
<proteinExistence type="predicted"/>
<dbReference type="GO" id="GO:0008955">
    <property type="term" value="F:peptidoglycan glycosyltransferase activity"/>
    <property type="evidence" value="ECO:0007669"/>
    <property type="project" value="TreeGrafter"/>
</dbReference>
<evidence type="ECO:0000259" key="2">
    <source>
        <dbReference type="Pfam" id="PF00912"/>
    </source>
</evidence>
<dbReference type="EMBL" id="CP009223">
    <property type="protein sequence ID" value="AIM63570.1"/>
    <property type="molecule type" value="Genomic_DNA"/>
</dbReference>
<dbReference type="STRING" id="759620.WS105_1315"/>
<dbReference type="InterPro" id="IPR036950">
    <property type="entry name" value="PBP_transglycosylase"/>
</dbReference>
<evidence type="ECO:0000313" key="3">
    <source>
        <dbReference type="EMBL" id="AIM63570.1"/>
    </source>
</evidence>
<dbReference type="Gene3D" id="1.10.3810.10">
    <property type="entry name" value="Biosynthetic peptidoglycan transglycosylase-like"/>
    <property type="match status" value="1"/>
</dbReference>
<organism evidence="3 4">
    <name type="scientific">Weissella ceti</name>
    <dbReference type="NCBI Taxonomy" id="759620"/>
    <lineage>
        <taxon>Bacteria</taxon>
        <taxon>Bacillati</taxon>
        <taxon>Bacillota</taxon>
        <taxon>Bacilli</taxon>
        <taxon>Lactobacillales</taxon>
        <taxon>Lactobacillaceae</taxon>
        <taxon>Weissella</taxon>
    </lineage>
</organism>
<dbReference type="SUPFAM" id="SSF53955">
    <property type="entry name" value="Lysozyme-like"/>
    <property type="match status" value="1"/>
</dbReference>
<dbReference type="InterPro" id="IPR050396">
    <property type="entry name" value="Glycosyltr_51/Transpeptidase"/>
</dbReference>
<dbReference type="PANTHER" id="PTHR32282:SF29">
    <property type="entry name" value="PENICILLIN-BINDING PROTEIN 1A"/>
    <property type="match status" value="1"/>
</dbReference>
<feature type="domain" description="Glycosyl transferase family 51" evidence="2">
    <location>
        <begin position="47"/>
        <end position="226"/>
    </location>
</feature>
<dbReference type="KEGG" id="wci:WS105_1315"/>
<reference evidence="3 4" key="1">
    <citation type="journal article" date="2014" name="Genome Announc.">
        <title>Complete Genome Sequences of Fish Pathogenic Weissella ceti Strains WS74 and WS105.</title>
        <authorList>
            <person name="Figueiredo H.C."/>
            <person name="Leal C.A."/>
            <person name="Dorella F.A."/>
            <person name="Carvalho A.F."/>
            <person name="Soares S.C."/>
            <person name="Pereira F.L."/>
            <person name="Azevedo V.A."/>
        </authorList>
    </citation>
    <scope>NUCLEOTIDE SEQUENCE [LARGE SCALE GENOMIC DNA]</scope>
    <source>
        <strain evidence="3 4">WS74</strain>
    </source>
</reference>
<reference evidence="4" key="2">
    <citation type="submission" date="2014-08" db="EMBL/GenBank/DDBJ databases">
        <title>Complete genome of Weissella ceti strain WS74 isolated from diseased rainbow trout in Brazil.</title>
        <authorList>
            <person name="Figueiredo H.C.P."/>
            <person name="Leal C.A.G."/>
            <person name="Pereira F.L."/>
            <person name="Soares S.C."/>
            <person name="Dorella F.A."/>
            <person name="Carvalho A.F."/>
            <person name="Azevedo V.A.C."/>
        </authorList>
    </citation>
    <scope>NUCLEOTIDE SEQUENCE [LARGE SCALE GENOMIC DNA]</scope>
    <source>
        <strain evidence="4">WS74</strain>
    </source>
</reference>
<evidence type="ECO:0000313" key="4">
    <source>
        <dbReference type="Proteomes" id="UP000029079"/>
    </source>
</evidence>